<organism evidence="2 3">
    <name type="scientific">Sorangium cellulosum</name>
    <name type="common">Polyangium cellulosum</name>
    <dbReference type="NCBI Taxonomy" id="56"/>
    <lineage>
        <taxon>Bacteria</taxon>
        <taxon>Pseudomonadati</taxon>
        <taxon>Myxococcota</taxon>
        <taxon>Polyangia</taxon>
        <taxon>Polyangiales</taxon>
        <taxon>Polyangiaceae</taxon>
        <taxon>Sorangium</taxon>
    </lineage>
</organism>
<feature type="compositionally biased region" description="Low complexity" evidence="1">
    <location>
        <begin position="103"/>
        <end position="122"/>
    </location>
</feature>
<proteinExistence type="predicted"/>
<dbReference type="AlphaFoldDB" id="A0A4P2Q1Q3"/>
<feature type="compositionally biased region" description="Basic residues" evidence="1">
    <location>
        <begin position="1"/>
        <end position="12"/>
    </location>
</feature>
<dbReference type="EMBL" id="CP012670">
    <property type="protein sequence ID" value="AUX23159.1"/>
    <property type="molecule type" value="Genomic_DNA"/>
</dbReference>
<feature type="region of interest" description="Disordered" evidence="1">
    <location>
        <begin position="1"/>
        <end position="28"/>
    </location>
</feature>
<gene>
    <name evidence="2" type="ORF">SOCEGT47_036780</name>
</gene>
<evidence type="ECO:0000256" key="1">
    <source>
        <dbReference type="SAM" id="MobiDB-lite"/>
    </source>
</evidence>
<feature type="compositionally biased region" description="Low complexity" evidence="1">
    <location>
        <begin position="75"/>
        <end position="91"/>
    </location>
</feature>
<evidence type="ECO:0000313" key="2">
    <source>
        <dbReference type="EMBL" id="AUX23159.1"/>
    </source>
</evidence>
<accession>A0A4P2Q1Q3</accession>
<protein>
    <submittedName>
        <fullName evidence="2">Uncharacterized protein</fullName>
    </submittedName>
</protein>
<name>A0A4P2Q1Q3_SORCE</name>
<dbReference type="Proteomes" id="UP000295781">
    <property type="component" value="Chromosome"/>
</dbReference>
<reference evidence="2 3" key="1">
    <citation type="submission" date="2015-09" db="EMBL/GenBank/DDBJ databases">
        <title>Sorangium comparison.</title>
        <authorList>
            <person name="Zaburannyi N."/>
            <person name="Bunk B."/>
            <person name="Overmann J."/>
            <person name="Mueller R."/>
        </authorList>
    </citation>
    <scope>NUCLEOTIDE SEQUENCE [LARGE SCALE GENOMIC DNA]</scope>
    <source>
        <strain evidence="2 3">So ceGT47</strain>
    </source>
</reference>
<evidence type="ECO:0000313" key="3">
    <source>
        <dbReference type="Proteomes" id="UP000295781"/>
    </source>
</evidence>
<feature type="region of interest" description="Disordered" evidence="1">
    <location>
        <begin position="58"/>
        <end position="122"/>
    </location>
</feature>
<sequence>MRRGRGRRRRRSAAPGFPPGCYPQIRHGEVGLHMPRKAIRGSFRGDAADEAALVPTECSLCPQDGGRGRRRRGLASRGAPRASPARATRSRSPPPRPLRRRSSTSCASSCPSASPCSSGTRP</sequence>